<keyword evidence="2" id="KW-1133">Transmembrane helix</keyword>
<feature type="region of interest" description="Disordered" evidence="1">
    <location>
        <begin position="91"/>
        <end position="110"/>
    </location>
</feature>
<feature type="non-terminal residue" evidence="3">
    <location>
        <position position="357"/>
    </location>
</feature>
<dbReference type="EMBL" id="LAZR01063851">
    <property type="protein sequence ID" value="KKK58686.1"/>
    <property type="molecule type" value="Genomic_DNA"/>
</dbReference>
<feature type="non-terminal residue" evidence="3">
    <location>
        <position position="1"/>
    </location>
</feature>
<sequence length="357" mass="39466">TPTDAASTQPEPDSPGEEPDSAEESPTPADAASAQPEPDSPGWKLALVKGRRLVREVMGKRLFILASTLVVVVMVVSVFWIFSRREHKSSPEATVVSTAPTHADDRGSEDSLLSHPVLLQETAGVSWKTARAAFAKKDYAGALKQYSALWKILHGRPKHDFMSGFFQLRIGQCHQRLHQDAQANKSLIQAADDLSPAVRAAANYELASLAEAKGRYLQARMRAYLASANSASLPDAEILTRECDFLIARVLTKKVLSFYQKNDPTSWDVRLQPDLFIKQDMETLAKTLEFGARNAAAVSITPKVTLLLRGEASRRFSVSCWRTSLEDLLGCIATKTDIELRWAEVPRAVRQRQVSMH</sequence>
<comment type="caution">
    <text evidence="3">The sequence shown here is derived from an EMBL/GenBank/DDBJ whole genome shotgun (WGS) entry which is preliminary data.</text>
</comment>
<protein>
    <submittedName>
        <fullName evidence="3">Uncharacterized protein</fullName>
    </submittedName>
</protein>
<feature type="compositionally biased region" description="Acidic residues" evidence="1">
    <location>
        <begin position="14"/>
        <end position="23"/>
    </location>
</feature>
<name>A0A0F8ZF86_9ZZZZ</name>
<accession>A0A0F8ZF86</accession>
<feature type="region of interest" description="Disordered" evidence="1">
    <location>
        <begin position="1"/>
        <end position="42"/>
    </location>
</feature>
<reference evidence="3" key="1">
    <citation type="journal article" date="2015" name="Nature">
        <title>Complex archaea that bridge the gap between prokaryotes and eukaryotes.</title>
        <authorList>
            <person name="Spang A."/>
            <person name="Saw J.H."/>
            <person name="Jorgensen S.L."/>
            <person name="Zaremba-Niedzwiedzka K."/>
            <person name="Martijn J."/>
            <person name="Lind A.E."/>
            <person name="van Eijk R."/>
            <person name="Schleper C."/>
            <person name="Guy L."/>
            <person name="Ettema T.J."/>
        </authorList>
    </citation>
    <scope>NUCLEOTIDE SEQUENCE</scope>
</reference>
<organism evidence="3">
    <name type="scientific">marine sediment metagenome</name>
    <dbReference type="NCBI Taxonomy" id="412755"/>
    <lineage>
        <taxon>unclassified sequences</taxon>
        <taxon>metagenomes</taxon>
        <taxon>ecological metagenomes</taxon>
    </lineage>
</organism>
<dbReference type="AlphaFoldDB" id="A0A0F8ZF86"/>
<gene>
    <name evidence="3" type="ORF">LCGC14_3041920</name>
</gene>
<proteinExistence type="predicted"/>
<evidence type="ECO:0000256" key="1">
    <source>
        <dbReference type="SAM" id="MobiDB-lite"/>
    </source>
</evidence>
<keyword evidence="2" id="KW-0472">Membrane</keyword>
<feature type="transmembrane region" description="Helical" evidence="2">
    <location>
        <begin position="62"/>
        <end position="82"/>
    </location>
</feature>
<keyword evidence="2" id="KW-0812">Transmembrane</keyword>
<evidence type="ECO:0000313" key="3">
    <source>
        <dbReference type="EMBL" id="KKK58686.1"/>
    </source>
</evidence>
<evidence type="ECO:0000256" key="2">
    <source>
        <dbReference type="SAM" id="Phobius"/>
    </source>
</evidence>
<feature type="compositionally biased region" description="Polar residues" evidence="1">
    <location>
        <begin position="91"/>
        <end position="100"/>
    </location>
</feature>